<keyword evidence="1" id="KW-0732">Signal</keyword>
<dbReference type="PANTHER" id="PTHR16320:SF1">
    <property type="entry name" value="SPHINGOMYELINASE DDB_G0288017"/>
    <property type="match status" value="1"/>
</dbReference>
<evidence type="ECO:0000313" key="3">
    <source>
        <dbReference type="EMBL" id="KAF2750150.1"/>
    </source>
</evidence>
<dbReference type="InterPro" id="IPR038772">
    <property type="entry name" value="Sph/SMPD2-like"/>
</dbReference>
<feature type="signal peptide" evidence="1">
    <location>
        <begin position="1"/>
        <end position="20"/>
    </location>
</feature>
<dbReference type="AlphaFoldDB" id="A0A6A6VKS6"/>
<proteinExistence type="predicted"/>
<dbReference type="InterPro" id="IPR000300">
    <property type="entry name" value="IPPc"/>
</dbReference>
<dbReference type="Gene3D" id="3.60.10.10">
    <property type="entry name" value="Endonuclease/exonuclease/phosphatase"/>
    <property type="match status" value="1"/>
</dbReference>
<reference evidence="3" key="1">
    <citation type="journal article" date="2020" name="Stud. Mycol.">
        <title>101 Dothideomycetes genomes: a test case for predicting lifestyles and emergence of pathogens.</title>
        <authorList>
            <person name="Haridas S."/>
            <person name="Albert R."/>
            <person name="Binder M."/>
            <person name="Bloem J."/>
            <person name="Labutti K."/>
            <person name="Salamov A."/>
            <person name="Andreopoulos B."/>
            <person name="Baker S."/>
            <person name="Barry K."/>
            <person name="Bills G."/>
            <person name="Bluhm B."/>
            <person name="Cannon C."/>
            <person name="Castanera R."/>
            <person name="Culley D."/>
            <person name="Daum C."/>
            <person name="Ezra D."/>
            <person name="Gonzalez J."/>
            <person name="Henrissat B."/>
            <person name="Kuo A."/>
            <person name="Liang C."/>
            <person name="Lipzen A."/>
            <person name="Lutzoni F."/>
            <person name="Magnuson J."/>
            <person name="Mondo S."/>
            <person name="Nolan M."/>
            <person name="Ohm R."/>
            <person name="Pangilinan J."/>
            <person name="Park H.-J."/>
            <person name="Ramirez L."/>
            <person name="Alfaro M."/>
            <person name="Sun H."/>
            <person name="Tritt A."/>
            <person name="Yoshinaga Y."/>
            <person name="Zwiers L.-H."/>
            <person name="Turgeon B."/>
            <person name="Goodwin S."/>
            <person name="Spatafora J."/>
            <person name="Crous P."/>
            <person name="Grigoriev I."/>
        </authorList>
    </citation>
    <scope>NUCLEOTIDE SEQUENCE</scope>
    <source>
        <strain evidence="3">CBS 119925</strain>
    </source>
</reference>
<dbReference type="PANTHER" id="PTHR16320">
    <property type="entry name" value="SPHINGOMYELINASE FAMILY MEMBER"/>
    <property type="match status" value="1"/>
</dbReference>
<organism evidence="3 4">
    <name type="scientific">Sporormia fimetaria CBS 119925</name>
    <dbReference type="NCBI Taxonomy" id="1340428"/>
    <lineage>
        <taxon>Eukaryota</taxon>
        <taxon>Fungi</taxon>
        <taxon>Dikarya</taxon>
        <taxon>Ascomycota</taxon>
        <taxon>Pezizomycotina</taxon>
        <taxon>Dothideomycetes</taxon>
        <taxon>Pleosporomycetidae</taxon>
        <taxon>Pleosporales</taxon>
        <taxon>Sporormiaceae</taxon>
        <taxon>Sporormia</taxon>
    </lineage>
</organism>
<evidence type="ECO:0000313" key="4">
    <source>
        <dbReference type="Proteomes" id="UP000799440"/>
    </source>
</evidence>
<accession>A0A6A6VKS6</accession>
<dbReference type="SUPFAM" id="SSF56219">
    <property type="entry name" value="DNase I-like"/>
    <property type="match status" value="1"/>
</dbReference>
<dbReference type="OrthoDB" id="40902at2759"/>
<dbReference type="GO" id="GO:0046856">
    <property type="term" value="P:phosphatidylinositol dephosphorylation"/>
    <property type="evidence" value="ECO:0007669"/>
    <property type="project" value="InterPro"/>
</dbReference>
<keyword evidence="4" id="KW-1185">Reference proteome</keyword>
<evidence type="ECO:0000256" key="1">
    <source>
        <dbReference type="SAM" id="SignalP"/>
    </source>
</evidence>
<gene>
    <name evidence="3" type="ORF">M011DRAFT_438022</name>
</gene>
<protein>
    <recommendedName>
        <fullName evidence="2">Inositol polyphosphate-related phosphatase domain-containing protein</fullName>
    </recommendedName>
</protein>
<sequence>MRSLSSGLALLLLSTSQAVAQNSGTFDILSFNVAGLPAILNSNGVPGNKRDNTARIGQLLTQYNTSLIHLQEDFAYHDTLYENAQAHPYRTETSGNVPFGDGMNTLSNFAFEGFERVKWNRCSSITAADCFAPKGFTYMRVKVAEGVSIDAYNIHADAGATLLDKRAREDNLRQLSNFIKTRSGTNAVLIFGDLNSYYTRSGDVPQIFRTDNGMKDVWIELIRNGAEPADNDASVPNCGVPAANLNCEILDKVFYRGSPTLALQAISFKYASDVYKQESGEIISDHNPVYVEFAWSRA</sequence>
<feature type="domain" description="Inositol polyphosphate-related phosphatase" evidence="2">
    <location>
        <begin position="51"/>
        <end position="203"/>
    </location>
</feature>
<dbReference type="GO" id="GO:0004767">
    <property type="term" value="F:sphingomyelin phosphodiesterase activity"/>
    <property type="evidence" value="ECO:0007669"/>
    <property type="project" value="InterPro"/>
</dbReference>
<evidence type="ECO:0000259" key="2">
    <source>
        <dbReference type="Pfam" id="PF22669"/>
    </source>
</evidence>
<dbReference type="Pfam" id="PF22669">
    <property type="entry name" value="Exo_endo_phos2"/>
    <property type="match status" value="1"/>
</dbReference>
<dbReference type="Proteomes" id="UP000799440">
    <property type="component" value="Unassembled WGS sequence"/>
</dbReference>
<dbReference type="GO" id="GO:0016791">
    <property type="term" value="F:phosphatase activity"/>
    <property type="evidence" value="ECO:0007669"/>
    <property type="project" value="InterPro"/>
</dbReference>
<feature type="chain" id="PRO_5025455960" description="Inositol polyphosphate-related phosphatase domain-containing protein" evidence="1">
    <location>
        <begin position="21"/>
        <end position="298"/>
    </location>
</feature>
<dbReference type="EMBL" id="MU006564">
    <property type="protein sequence ID" value="KAF2750150.1"/>
    <property type="molecule type" value="Genomic_DNA"/>
</dbReference>
<dbReference type="InterPro" id="IPR036691">
    <property type="entry name" value="Endo/exonu/phosph_ase_sf"/>
</dbReference>
<name>A0A6A6VKS6_9PLEO</name>
<dbReference type="GO" id="GO:0005737">
    <property type="term" value="C:cytoplasm"/>
    <property type="evidence" value="ECO:0007669"/>
    <property type="project" value="TreeGrafter"/>
</dbReference>